<protein>
    <recommendedName>
        <fullName evidence="3">Ipa protein</fullName>
    </recommendedName>
</protein>
<reference evidence="1" key="2">
    <citation type="submission" date="2023-05" db="EMBL/GenBank/DDBJ databases">
        <authorList>
            <consortium name="Lawrence Berkeley National Laboratory"/>
            <person name="Steindorff A."/>
            <person name="Hensen N."/>
            <person name="Bonometti L."/>
            <person name="Westerberg I."/>
            <person name="Brannstrom I.O."/>
            <person name="Guillou S."/>
            <person name="Cros-Aarteil S."/>
            <person name="Calhoun S."/>
            <person name="Haridas S."/>
            <person name="Kuo A."/>
            <person name="Mondo S."/>
            <person name="Pangilinan J."/>
            <person name="Riley R."/>
            <person name="Labutti K."/>
            <person name="Andreopoulos B."/>
            <person name="Lipzen A."/>
            <person name="Chen C."/>
            <person name="Yanf M."/>
            <person name="Daum C."/>
            <person name="Ng V."/>
            <person name="Clum A."/>
            <person name="Ohm R."/>
            <person name="Martin F."/>
            <person name="Silar P."/>
            <person name="Natvig D."/>
            <person name="Lalanne C."/>
            <person name="Gautier V."/>
            <person name="Ament-Velasquez S.L."/>
            <person name="Kruys A."/>
            <person name="Hutchinson M.I."/>
            <person name="Powell A.J."/>
            <person name="Barry K."/>
            <person name="Miller A.N."/>
            <person name="Grigoriev I.V."/>
            <person name="Debuchy R."/>
            <person name="Gladieux P."/>
            <person name="Thoren M.H."/>
            <person name="Johannesson H."/>
        </authorList>
    </citation>
    <scope>NUCLEOTIDE SEQUENCE</scope>
    <source>
        <strain evidence="1">CBS 123565</strain>
    </source>
</reference>
<reference evidence="1" key="1">
    <citation type="journal article" date="2023" name="Mol. Phylogenet. Evol.">
        <title>Genome-scale phylogeny and comparative genomics of the fungal order Sordariales.</title>
        <authorList>
            <person name="Hensen N."/>
            <person name="Bonometti L."/>
            <person name="Westerberg I."/>
            <person name="Brannstrom I.O."/>
            <person name="Guillou S."/>
            <person name="Cros-Aarteil S."/>
            <person name="Calhoun S."/>
            <person name="Haridas S."/>
            <person name="Kuo A."/>
            <person name="Mondo S."/>
            <person name="Pangilinan J."/>
            <person name="Riley R."/>
            <person name="LaButti K."/>
            <person name="Andreopoulos B."/>
            <person name="Lipzen A."/>
            <person name="Chen C."/>
            <person name="Yan M."/>
            <person name="Daum C."/>
            <person name="Ng V."/>
            <person name="Clum A."/>
            <person name="Steindorff A."/>
            <person name="Ohm R.A."/>
            <person name="Martin F."/>
            <person name="Silar P."/>
            <person name="Natvig D.O."/>
            <person name="Lalanne C."/>
            <person name="Gautier V."/>
            <person name="Ament-Velasquez S.L."/>
            <person name="Kruys A."/>
            <person name="Hutchinson M.I."/>
            <person name="Powell A.J."/>
            <person name="Barry K."/>
            <person name="Miller A.N."/>
            <person name="Grigoriev I.V."/>
            <person name="Debuchy R."/>
            <person name="Gladieux P."/>
            <person name="Hiltunen Thoren M."/>
            <person name="Johannesson H."/>
        </authorList>
    </citation>
    <scope>NUCLEOTIDE SEQUENCE</scope>
    <source>
        <strain evidence="1">CBS 123565</strain>
    </source>
</reference>
<evidence type="ECO:0000313" key="1">
    <source>
        <dbReference type="EMBL" id="KAK4131844.1"/>
    </source>
</evidence>
<dbReference type="EMBL" id="MU853421">
    <property type="protein sequence ID" value="KAK4131844.1"/>
    <property type="molecule type" value="Genomic_DNA"/>
</dbReference>
<dbReference type="PANTHER" id="PTHR40788:SF1">
    <property type="entry name" value="IPA PROTEIN"/>
    <property type="match status" value="1"/>
</dbReference>
<comment type="caution">
    <text evidence="1">The sequence shown here is derived from an EMBL/GenBank/DDBJ whole genome shotgun (WGS) entry which is preliminary data.</text>
</comment>
<accession>A0AAN6ZBZ4</accession>
<organism evidence="1 2">
    <name type="scientific">Trichocladium antarcticum</name>
    <dbReference type="NCBI Taxonomy" id="1450529"/>
    <lineage>
        <taxon>Eukaryota</taxon>
        <taxon>Fungi</taxon>
        <taxon>Dikarya</taxon>
        <taxon>Ascomycota</taxon>
        <taxon>Pezizomycotina</taxon>
        <taxon>Sordariomycetes</taxon>
        <taxon>Sordariomycetidae</taxon>
        <taxon>Sordariales</taxon>
        <taxon>Chaetomiaceae</taxon>
        <taxon>Trichocladium</taxon>
    </lineage>
</organism>
<name>A0AAN6ZBZ4_9PEZI</name>
<proteinExistence type="predicted"/>
<gene>
    <name evidence="1" type="ORF">BT67DRAFT_444259</name>
</gene>
<dbReference type="Proteomes" id="UP001304895">
    <property type="component" value="Unassembled WGS sequence"/>
</dbReference>
<sequence>MDPTTTNQSLLKELHRDLKRKYKKHEAEIETFWRSFDATQRAACLRAGAAGGVVLKHATDASLGNVCKLIPECNLRDIADSGPDFLLDLIKHRATTSLFQQYCDGDRGGPGDHEVIAEMERTRGLRHTRTFDRCFTLFLDENQYGESFRMSRAMKEFPAPLLPAVRAGLCVPQSTGELILQRQLYLIQCLVILIDDILEMGSPTRANKEVPKKSDKAASAALAKLTIQDRPPVEHSLPDLIASALEQKATLDEYFSLLCSEPVVLAHAVNIWFFTRPELVADEKGGRLPALNDRYISGAILEAIHSAVQGAAVWDYICRLLELLNTQAAADEVYRAISLQEIANVCHLEFARAQALFKRHVQTGTGAKFFKRQSGAHDVAGNALVSMKCNLKKLAKTDAQLYYMMRLCEAETTPQDAVNWFKKLAEFNESHPTARERIEEREADALNDLAVVVGFIQDLSTAISIPPVSSRKGQMFVLRSQDLEAEIIQLKDQVDLLDFALPIDNLLEPGMSEGALKKLDQFVIDKVGTKMGFLYEDLVHDCIAVLENQYELAKPKMEEEAKATSTEQQQTIDWTPIPMPAPQPQKERVEQRRQKQKTCRAHSSVYEITPAARPPAVEASAEESAPPLRTFEVGASAAEVFSTLFDKTQSRGAVNWTGFVAAMAGLGFSVLPKFGSVYALLPPESMGVKQSVTVHRPHKSRIEGFRLLLLSRKLKRTYGWGEKTFVVA</sequence>
<evidence type="ECO:0000313" key="2">
    <source>
        <dbReference type="Proteomes" id="UP001304895"/>
    </source>
</evidence>
<dbReference type="PANTHER" id="PTHR40788">
    <property type="entry name" value="CLR5 DOMAIN-CONTAINING PROTEIN-RELATED"/>
    <property type="match status" value="1"/>
</dbReference>
<dbReference type="AlphaFoldDB" id="A0AAN6ZBZ4"/>
<evidence type="ECO:0008006" key="3">
    <source>
        <dbReference type="Google" id="ProtNLM"/>
    </source>
</evidence>
<keyword evidence="2" id="KW-1185">Reference proteome</keyword>